<dbReference type="InterPro" id="IPR012677">
    <property type="entry name" value="Nucleotide-bd_a/b_plait_sf"/>
</dbReference>
<dbReference type="InterPro" id="IPR003954">
    <property type="entry name" value="RRM_euk-type"/>
</dbReference>
<feature type="domain" description="RRM" evidence="4">
    <location>
        <begin position="859"/>
        <end position="936"/>
    </location>
</feature>
<feature type="compositionally biased region" description="Basic and acidic residues" evidence="3">
    <location>
        <begin position="126"/>
        <end position="142"/>
    </location>
</feature>
<feature type="domain" description="RRM" evidence="4">
    <location>
        <begin position="662"/>
        <end position="771"/>
    </location>
</feature>
<feature type="domain" description="RRM" evidence="4">
    <location>
        <begin position="321"/>
        <end position="400"/>
    </location>
</feature>
<dbReference type="AlphaFoldDB" id="A0A5J4XA08"/>
<evidence type="ECO:0000313" key="6">
    <source>
        <dbReference type="Proteomes" id="UP000324800"/>
    </source>
</evidence>
<evidence type="ECO:0000313" key="5">
    <source>
        <dbReference type="EMBL" id="KAA6404004.1"/>
    </source>
</evidence>
<feature type="compositionally biased region" description="Basic and acidic residues" evidence="3">
    <location>
        <begin position="98"/>
        <end position="117"/>
    </location>
</feature>
<feature type="region of interest" description="Disordered" evidence="3">
    <location>
        <begin position="779"/>
        <end position="813"/>
    </location>
</feature>
<dbReference type="InterPro" id="IPR050441">
    <property type="entry name" value="RBM"/>
</dbReference>
<feature type="compositionally biased region" description="Basic and acidic residues" evidence="3">
    <location>
        <begin position="634"/>
        <end position="648"/>
    </location>
</feature>
<dbReference type="PROSITE" id="PS50102">
    <property type="entry name" value="RRM"/>
    <property type="match status" value="4"/>
</dbReference>
<gene>
    <name evidence="5" type="ORF">EZS28_000472</name>
</gene>
<feature type="compositionally biased region" description="Acidic residues" evidence="3">
    <location>
        <begin position="200"/>
        <end position="219"/>
    </location>
</feature>
<dbReference type="Gene3D" id="3.30.70.330">
    <property type="match status" value="5"/>
</dbReference>
<dbReference type="OrthoDB" id="439639at2759"/>
<evidence type="ECO:0000256" key="2">
    <source>
        <dbReference type="SAM" id="Coils"/>
    </source>
</evidence>
<dbReference type="SMART" id="SM00360">
    <property type="entry name" value="RRM"/>
    <property type="match status" value="5"/>
</dbReference>
<keyword evidence="2" id="KW-0175">Coiled coil</keyword>
<dbReference type="Pfam" id="PF00076">
    <property type="entry name" value="RRM_1"/>
    <property type="match status" value="3"/>
</dbReference>
<dbReference type="Proteomes" id="UP000324800">
    <property type="component" value="Unassembled WGS sequence"/>
</dbReference>
<feature type="compositionally biased region" description="Acidic residues" evidence="3">
    <location>
        <begin position="233"/>
        <end position="247"/>
    </location>
</feature>
<evidence type="ECO:0000256" key="3">
    <source>
        <dbReference type="SAM" id="MobiDB-lite"/>
    </source>
</evidence>
<dbReference type="InterPro" id="IPR035979">
    <property type="entry name" value="RBD_domain_sf"/>
</dbReference>
<keyword evidence="1" id="KW-0694">RNA-binding</keyword>
<proteinExistence type="predicted"/>
<dbReference type="InterPro" id="IPR000504">
    <property type="entry name" value="RRM_dom"/>
</dbReference>
<name>A0A5J4XA08_9EUKA</name>
<feature type="region of interest" description="Disordered" evidence="3">
    <location>
        <begin position="629"/>
        <end position="652"/>
    </location>
</feature>
<evidence type="ECO:0000259" key="4">
    <source>
        <dbReference type="PROSITE" id="PS50102"/>
    </source>
</evidence>
<comment type="caution">
    <text evidence="5">The sequence shown here is derived from an EMBL/GenBank/DDBJ whole genome shotgun (WGS) entry which is preliminary data.</text>
</comment>
<protein>
    <submittedName>
        <fullName evidence="5">Putative pre-rrna processing protein</fullName>
    </submittedName>
</protein>
<feature type="compositionally biased region" description="Low complexity" evidence="3">
    <location>
        <begin position="280"/>
        <end position="291"/>
    </location>
</feature>
<dbReference type="CDD" id="cd12320">
    <property type="entry name" value="RRM6_RBM19_RRM5_MRD1"/>
    <property type="match status" value="1"/>
</dbReference>
<feature type="compositionally biased region" description="Low complexity" evidence="3">
    <location>
        <begin position="779"/>
        <end position="789"/>
    </location>
</feature>
<reference evidence="5 6" key="1">
    <citation type="submission" date="2019-03" db="EMBL/GenBank/DDBJ databases">
        <title>Single cell metagenomics reveals metabolic interactions within the superorganism composed of flagellate Streblomastix strix and complex community of Bacteroidetes bacteria on its surface.</title>
        <authorList>
            <person name="Treitli S.C."/>
            <person name="Kolisko M."/>
            <person name="Husnik F."/>
            <person name="Keeling P."/>
            <person name="Hampl V."/>
        </authorList>
    </citation>
    <scope>NUCLEOTIDE SEQUENCE [LARGE SCALE GENOMIC DNA]</scope>
    <source>
        <strain evidence="5">ST1C</strain>
    </source>
</reference>
<feature type="compositionally biased region" description="Low complexity" evidence="3">
    <location>
        <begin position="802"/>
        <end position="813"/>
    </location>
</feature>
<dbReference type="SUPFAM" id="SSF54928">
    <property type="entry name" value="RNA-binding domain, RBD"/>
    <property type="match status" value="5"/>
</dbReference>
<feature type="compositionally biased region" description="Basic and acidic residues" evidence="3">
    <location>
        <begin position="1040"/>
        <end position="1054"/>
    </location>
</feature>
<dbReference type="EMBL" id="SNRW01000038">
    <property type="protein sequence ID" value="KAA6404004.1"/>
    <property type="molecule type" value="Genomic_DNA"/>
</dbReference>
<accession>A0A5J4XA08</accession>
<feature type="compositionally biased region" description="Basic and acidic residues" evidence="3">
    <location>
        <begin position="184"/>
        <end position="199"/>
    </location>
</feature>
<dbReference type="PANTHER" id="PTHR48034">
    <property type="entry name" value="TRANSFORMER-2 SEX-DETERMINING PROTEIN-RELATED"/>
    <property type="match status" value="1"/>
</dbReference>
<feature type="domain" description="RRM" evidence="4">
    <location>
        <begin position="4"/>
        <end position="81"/>
    </location>
</feature>
<dbReference type="GO" id="GO:0003723">
    <property type="term" value="F:RNA binding"/>
    <property type="evidence" value="ECO:0007669"/>
    <property type="project" value="UniProtKB-UniRule"/>
</dbReference>
<dbReference type="CDD" id="cd12565">
    <property type="entry name" value="RRM1_MRD1"/>
    <property type="match status" value="1"/>
</dbReference>
<organism evidence="5 6">
    <name type="scientific">Streblomastix strix</name>
    <dbReference type="NCBI Taxonomy" id="222440"/>
    <lineage>
        <taxon>Eukaryota</taxon>
        <taxon>Metamonada</taxon>
        <taxon>Preaxostyla</taxon>
        <taxon>Oxymonadida</taxon>
        <taxon>Streblomastigidae</taxon>
        <taxon>Streblomastix</taxon>
    </lineage>
</organism>
<sequence length="1113" mass="128482">MSSQRIIVFGLPDYFQDEGLRQHFSSFAAVTDASIKRKTNGKSRQFGFVGFKDEVTAQNAVNHFNKTFVNTSRITVELAKPVGDVSISIPKSNKSQKRKEFFEKQKDIKDQNDVKDKDKRKKKGKESKEANKDENEKDKELRQAYQRPSTKPSWMNDDEQKQNNEREGKVENKEKKRKGKKEQKRKEDQQQNNNIKEEIVFDDDDNEDDEEQAIFDPDDVMNTKMKDNNRIDQEEEDEDEEEEDDDIMNMMKKKRKREELDVDNKDDEQQEQKDEDVKIQQNEEQQENVNNLNKSIDRKQKKLDTQIKVANEDASLLVETGRLYVTNIPYDANEEEIGQYFKRFGEMSEIRILRDFNTKKAKGQGFISFTRPIDALKAYMYKDGMHVFQGRIIHLAPAEKEIKMMEDEQEKQGKLLSQSFKQKRLNQIKKRSLNEEVWSSVTVGENHAVGAVADIYGVNKRDILNIDELKGDGSSQSHNNGQNNQYLWNKGQSIASRAAIAQSEVVNDTKQYLQQEGIDMNIIMMKNEGKQNVKGNVNSPQIKRSDRIIIIKNLGPNTDPKELERMFTSAAGNRRPLRFIMPPTKVIALIEFSDEDKEGAKKAFNQLVYKRYGDAPLYLEWAPEGVFMNQNGQEDEKNEQRKRIKEREGEEDNDIEHGIFGRTLFMKGIPFKSTEQIIKQEINKRGYYPVSVSIPKRKKKIMKKLNKMKKQLEKDNEEEEKEEEESEIVEQSMGFCFIEFKSKDETIEAMNALKSHLVLDGRVVEVSLSHATQRIQPSIQISNSTSSQSDLDDSDQLKKSSKGQQSSSQQNQITKETFGDEYIHIPPSHSIEDTVKGENININKEKEQIQENKKKKLRTKLLVKNIAFQTTQQDIKSLFSVYGTIKSIRLPKKHDGQLRGFGFVEFGSGEECRRAMEQLGQVHLYGRHLVIEYADDDASNNLSDQLMSELTDEGKEEQNYRIQNQSQQKNISSSLLSSHPQPALSITAISSHLATEAARRKVDNEYYSSGRFTRGSTGYGDEQDEGIRKKIGKVLLEKSKERRKEGKEERKLENEDIDNEEMEIGGIQQKNNKKGKGNTVEIGDGKGKKRRRVDDEGQIDEDEELSRILMYGE</sequence>
<feature type="coiled-coil region" evidence="2">
    <location>
        <begin position="698"/>
        <end position="734"/>
    </location>
</feature>
<feature type="region of interest" description="Disordered" evidence="3">
    <location>
        <begin position="1040"/>
        <end position="1113"/>
    </location>
</feature>
<feature type="compositionally biased region" description="Basic and acidic residues" evidence="3">
    <location>
        <begin position="158"/>
        <end position="174"/>
    </location>
</feature>
<dbReference type="SMART" id="SM00361">
    <property type="entry name" value="RRM_1"/>
    <property type="match status" value="2"/>
</dbReference>
<feature type="region of interest" description="Disordered" evidence="3">
    <location>
        <begin position="86"/>
        <end position="296"/>
    </location>
</feature>
<evidence type="ECO:0000256" key="1">
    <source>
        <dbReference type="PROSITE-ProRule" id="PRU00176"/>
    </source>
</evidence>